<gene>
    <name evidence="1" type="ORF">PanWU01x14_064000</name>
</gene>
<protein>
    <submittedName>
        <fullName evidence="1">Uncharacterized protein</fullName>
    </submittedName>
</protein>
<keyword evidence="2" id="KW-1185">Reference proteome</keyword>
<organism evidence="1 2">
    <name type="scientific">Parasponia andersonii</name>
    <name type="common">Sponia andersonii</name>
    <dbReference type="NCBI Taxonomy" id="3476"/>
    <lineage>
        <taxon>Eukaryota</taxon>
        <taxon>Viridiplantae</taxon>
        <taxon>Streptophyta</taxon>
        <taxon>Embryophyta</taxon>
        <taxon>Tracheophyta</taxon>
        <taxon>Spermatophyta</taxon>
        <taxon>Magnoliopsida</taxon>
        <taxon>eudicotyledons</taxon>
        <taxon>Gunneridae</taxon>
        <taxon>Pentapetalae</taxon>
        <taxon>rosids</taxon>
        <taxon>fabids</taxon>
        <taxon>Rosales</taxon>
        <taxon>Cannabaceae</taxon>
        <taxon>Parasponia</taxon>
    </lineage>
</organism>
<proteinExistence type="predicted"/>
<evidence type="ECO:0000313" key="2">
    <source>
        <dbReference type="Proteomes" id="UP000237105"/>
    </source>
</evidence>
<sequence>MEENNYSSYNNRIQREAPQLATSLKEMKDGIDVVRRKVQALTAKVVLLLLCS</sequence>
<accession>A0A2P5DH62</accession>
<dbReference type="AlphaFoldDB" id="A0A2P5DH62"/>
<comment type="caution">
    <text evidence="1">The sequence shown here is derived from an EMBL/GenBank/DDBJ whole genome shotgun (WGS) entry which is preliminary data.</text>
</comment>
<dbReference type="OrthoDB" id="203440at2759"/>
<name>A0A2P5DH62_PARAD</name>
<evidence type="ECO:0000313" key="1">
    <source>
        <dbReference type="EMBL" id="PON72634.1"/>
    </source>
</evidence>
<reference evidence="2" key="1">
    <citation type="submission" date="2016-06" db="EMBL/GenBank/DDBJ databases">
        <title>Parallel loss of symbiosis genes in relatives of nitrogen-fixing non-legume Parasponia.</title>
        <authorList>
            <person name="Van Velzen R."/>
            <person name="Holmer R."/>
            <person name="Bu F."/>
            <person name="Rutten L."/>
            <person name="Van Zeijl A."/>
            <person name="Liu W."/>
            <person name="Santuari L."/>
            <person name="Cao Q."/>
            <person name="Sharma T."/>
            <person name="Shen D."/>
            <person name="Roswanjaya Y."/>
            <person name="Wardhani T."/>
            <person name="Kalhor M.S."/>
            <person name="Jansen J."/>
            <person name="Van den Hoogen J."/>
            <person name="Gungor B."/>
            <person name="Hartog M."/>
            <person name="Hontelez J."/>
            <person name="Verver J."/>
            <person name="Yang W.-C."/>
            <person name="Schijlen E."/>
            <person name="Repin R."/>
            <person name="Schilthuizen M."/>
            <person name="Schranz E."/>
            <person name="Heidstra R."/>
            <person name="Miyata K."/>
            <person name="Fedorova E."/>
            <person name="Kohlen W."/>
            <person name="Bisseling T."/>
            <person name="Smit S."/>
            <person name="Geurts R."/>
        </authorList>
    </citation>
    <scope>NUCLEOTIDE SEQUENCE [LARGE SCALE GENOMIC DNA]</scope>
    <source>
        <strain evidence="2">cv. WU1-14</strain>
    </source>
</reference>
<dbReference type="Proteomes" id="UP000237105">
    <property type="component" value="Unassembled WGS sequence"/>
</dbReference>
<dbReference type="EMBL" id="JXTB01000038">
    <property type="protein sequence ID" value="PON72634.1"/>
    <property type="molecule type" value="Genomic_DNA"/>
</dbReference>